<dbReference type="GO" id="GO:0050776">
    <property type="term" value="P:regulation of immune response"/>
    <property type="evidence" value="ECO:0007669"/>
    <property type="project" value="InterPro"/>
</dbReference>
<evidence type="ECO:0000313" key="13">
    <source>
        <dbReference type="RefSeq" id="XP_012883970.1"/>
    </source>
</evidence>
<dbReference type="GO" id="GO:0034113">
    <property type="term" value="P:heterotypic cell-cell adhesion"/>
    <property type="evidence" value="ECO:0007669"/>
    <property type="project" value="TreeGrafter"/>
</dbReference>
<comment type="subcellular location">
    <subcellularLocation>
        <location evidence="1">Membrane</location>
        <topology evidence="1">Single-pass membrane protein</topology>
    </subcellularLocation>
</comment>
<dbReference type="InterPro" id="IPR033321">
    <property type="entry name" value="CD200_Ig_V_dom"/>
</dbReference>
<evidence type="ECO:0000256" key="2">
    <source>
        <dbReference type="ARBA" id="ARBA00022692"/>
    </source>
</evidence>
<evidence type="ECO:0000256" key="1">
    <source>
        <dbReference type="ARBA" id="ARBA00004167"/>
    </source>
</evidence>
<dbReference type="GO" id="GO:0016020">
    <property type="term" value="C:membrane"/>
    <property type="evidence" value="ECO:0007669"/>
    <property type="project" value="UniProtKB-SubCell"/>
</dbReference>
<dbReference type="Proteomes" id="UP000081671">
    <property type="component" value="Unplaced"/>
</dbReference>
<keyword evidence="12" id="KW-1185">Reference proteome</keyword>
<dbReference type="GO" id="GO:0043025">
    <property type="term" value="C:neuronal cell body"/>
    <property type="evidence" value="ECO:0007669"/>
    <property type="project" value="TreeGrafter"/>
</dbReference>
<protein>
    <submittedName>
        <fullName evidence="13">OX-2 membrane glycoprotein-like</fullName>
    </submittedName>
</protein>
<evidence type="ECO:0000256" key="10">
    <source>
        <dbReference type="SAM" id="SignalP"/>
    </source>
</evidence>
<gene>
    <name evidence="13" type="primary">LOC105994882</name>
</gene>
<dbReference type="PROSITE" id="PS50835">
    <property type="entry name" value="IG_LIKE"/>
    <property type="match status" value="1"/>
</dbReference>
<keyword evidence="6" id="KW-1015">Disulfide bond</keyword>
<sequence>MGFILCFISHLLMLPICVQQSDLLHTIKHKNNETAIWGENVTIFCNWTTPADVVQITWQKIQDSSPKNIGTYSNTFGEKILPPYVNRLQCKIIEPNSSFMTIQKVTFDDEACYKCLLNVFPYGSHGGNTCLRILTISELTPEVEFHPDSEDFLSFIYSAVGKPAPQISLFPSQVLSNSSKEHLAQNQNGTVTITKMFTISLEKARSLGIQHLIVLMNHPLGNKERIISLQEKQECSSLWKVVTILVISYSIIIIIIILFCIVQRKKRSKITSERASVPLNESLASGTQMALKPCASGSHL</sequence>
<dbReference type="FunCoup" id="A0A1S3G5L7">
    <property type="interactions" value="62"/>
</dbReference>
<dbReference type="GO" id="GO:0043031">
    <property type="term" value="P:negative regulation of macrophage activation"/>
    <property type="evidence" value="ECO:0007669"/>
    <property type="project" value="InterPro"/>
</dbReference>
<keyword evidence="8" id="KW-0393">Immunoglobulin domain</keyword>
<keyword evidence="4 9" id="KW-1133">Transmembrane helix</keyword>
<keyword evidence="5 9" id="KW-0472">Membrane</keyword>
<keyword evidence="7" id="KW-0325">Glycoprotein</keyword>
<dbReference type="InterPro" id="IPR013106">
    <property type="entry name" value="Ig_V-set"/>
</dbReference>
<feature type="transmembrane region" description="Helical" evidence="9">
    <location>
        <begin position="238"/>
        <end position="262"/>
    </location>
</feature>
<dbReference type="Pfam" id="PF07686">
    <property type="entry name" value="V-set"/>
    <property type="match status" value="1"/>
</dbReference>
<dbReference type="OrthoDB" id="9422141at2759"/>
<dbReference type="CDD" id="cd05846">
    <property type="entry name" value="IgV_1_MRC-OX-2_like"/>
    <property type="match status" value="1"/>
</dbReference>
<evidence type="ECO:0000313" key="12">
    <source>
        <dbReference type="Proteomes" id="UP000081671"/>
    </source>
</evidence>
<evidence type="ECO:0000256" key="8">
    <source>
        <dbReference type="ARBA" id="ARBA00023319"/>
    </source>
</evidence>
<dbReference type="InterPro" id="IPR036179">
    <property type="entry name" value="Ig-like_dom_sf"/>
</dbReference>
<name>A0A1S3G5L7_DIPOR</name>
<feature type="signal peptide" evidence="10">
    <location>
        <begin position="1"/>
        <end position="20"/>
    </location>
</feature>
<evidence type="ECO:0000256" key="3">
    <source>
        <dbReference type="ARBA" id="ARBA00022729"/>
    </source>
</evidence>
<reference evidence="13" key="1">
    <citation type="submission" date="2025-08" db="UniProtKB">
        <authorList>
            <consortium name="RefSeq"/>
        </authorList>
    </citation>
    <scope>IDENTIFICATION</scope>
    <source>
        <tissue evidence="13">Kidney</tissue>
    </source>
</reference>
<organism evidence="12 13">
    <name type="scientific">Dipodomys ordii</name>
    <name type="common">Ord's kangaroo rat</name>
    <dbReference type="NCBI Taxonomy" id="10020"/>
    <lineage>
        <taxon>Eukaryota</taxon>
        <taxon>Metazoa</taxon>
        <taxon>Chordata</taxon>
        <taxon>Craniata</taxon>
        <taxon>Vertebrata</taxon>
        <taxon>Euteleostomi</taxon>
        <taxon>Mammalia</taxon>
        <taxon>Eutheria</taxon>
        <taxon>Euarchontoglires</taxon>
        <taxon>Glires</taxon>
        <taxon>Rodentia</taxon>
        <taxon>Castorimorpha</taxon>
        <taxon>Heteromyidae</taxon>
        <taxon>Dipodomyinae</taxon>
        <taxon>Dipodomys</taxon>
    </lineage>
</organism>
<dbReference type="Gene3D" id="2.60.40.10">
    <property type="entry name" value="Immunoglobulins"/>
    <property type="match status" value="2"/>
</dbReference>
<evidence type="ECO:0000256" key="7">
    <source>
        <dbReference type="ARBA" id="ARBA00023180"/>
    </source>
</evidence>
<dbReference type="PANTHER" id="PTHR46841:SF10">
    <property type="entry name" value="CD200 MOLECULE LIKE 1-RELATED"/>
    <property type="match status" value="1"/>
</dbReference>
<dbReference type="InterPro" id="IPR047164">
    <property type="entry name" value="OX2G-like"/>
</dbReference>
<dbReference type="STRING" id="10020.ENSDORP00000017357"/>
<dbReference type="KEGG" id="dord:105994882"/>
<keyword evidence="3 10" id="KW-0732">Signal</keyword>
<dbReference type="PANTHER" id="PTHR46841">
    <property type="entry name" value="OX-2 MEMBRANE GLYCOPROTEIN"/>
    <property type="match status" value="1"/>
</dbReference>
<dbReference type="SUPFAM" id="SSF48726">
    <property type="entry name" value="Immunoglobulin"/>
    <property type="match status" value="1"/>
</dbReference>
<dbReference type="GO" id="GO:0098632">
    <property type="term" value="F:cell-cell adhesion mediator activity"/>
    <property type="evidence" value="ECO:0007669"/>
    <property type="project" value="InterPro"/>
</dbReference>
<feature type="chain" id="PRO_5010168087" evidence="10">
    <location>
        <begin position="21"/>
        <end position="300"/>
    </location>
</feature>
<dbReference type="GO" id="GO:0030424">
    <property type="term" value="C:axon"/>
    <property type="evidence" value="ECO:0007669"/>
    <property type="project" value="TreeGrafter"/>
</dbReference>
<proteinExistence type="predicted"/>
<evidence type="ECO:0000259" key="11">
    <source>
        <dbReference type="PROSITE" id="PS50835"/>
    </source>
</evidence>
<dbReference type="InterPro" id="IPR013783">
    <property type="entry name" value="Ig-like_fold"/>
</dbReference>
<feature type="domain" description="Ig-like" evidence="11">
    <location>
        <begin position="15"/>
        <end position="115"/>
    </location>
</feature>
<dbReference type="GO" id="GO:0150079">
    <property type="term" value="P:negative regulation of neuroinflammatory response"/>
    <property type="evidence" value="ECO:0007669"/>
    <property type="project" value="TreeGrafter"/>
</dbReference>
<keyword evidence="2 9" id="KW-0812">Transmembrane</keyword>
<dbReference type="InterPro" id="IPR007110">
    <property type="entry name" value="Ig-like_dom"/>
</dbReference>
<evidence type="ECO:0000256" key="6">
    <source>
        <dbReference type="ARBA" id="ARBA00023157"/>
    </source>
</evidence>
<accession>A0A1S3G5L7</accession>
<dbReference type="RefSeq" id="XP_012883970.1">
    <property type="nucleotide sequence ID" value="XM_013028516.1"/>
</dbReference>
<dbReference type="GeneID" id="105994882"/>
<dbReference type="AlphaFoldDB" id="A0A1S3G5L7"/>
<evidence type="ECO:0000256" key="9">
    <source>
        <dbReference type="SAM" id="Phobius"/>
    </source>
</evidence>
<dbReference type="GO" id="GO:0009986">
    <property type="term" value="C:cell surface"/>
    <property type="evidence" value="ECO:0007669"/>
    <property type="project" value="TreeGrafter"/>
</dbReference>
<evidence type="ECO:0000256" key="4">
    <source>
        <dbReference type="ARBA" id="ARBA00022989"/>
    </source>
</evidence>
<evidence type="ECO:0000256" key="5">
    <source>
        <dbReference type="ARBA" id="ARBA00023136"/>
    </source>
</evidence>
<dbReference type="InParanoid" id="A0A1S3G5L7"/>